<feature type="domain" description="Response regulatory" evidence="2">
    <location>
        <begin position="25"/>
        <end position="140"/>
    </location>
</feature>
<reference evidence="4" key="1">
    <citation type="journal article" date="2016" name="Nat. Biotechnol.">
        <title>Sequencing wild and cultivated cassava and related species reveals extensive interspecific hybridization and genetic diversity.</title>
        <authorList>
            <person name="Bredeson J.V."/>
            <person name="Lyons J.B."/>
            <person name="Prochnik S.E."/>
            <person name="Wu G.A."/>
            <person name="Ha C.M."/>
            <person name="Edsinger-Gonzales E."/>
            <person name="Grimwood J."/>
            <person name="Schmutz J."/>
            <person name="Rabbi I.Y."/>
            <person name="Egesi C."/>
            <person name="Nauluvula P."/>
            <person name="Lebot V."/>
            <person name="Ndunguru J."/>
            <person name="Mkamilo G."/>
            <person name="Bart R.S."/>
            <person name="Setter T.L."/>
            <person name="Gleadow R.M."/>
            <person name="Kulakow P."/>
            <person name="Ferguson M.E."/>
            <person name="Rounsley S."/>
            <person name="Rokhsar D.S."/>
        </authorList>
    </citation>
    <scope>NUCLEOTIDE SEQUENCE [LARGE SCALE GENOMIC DNA]</scope>
    <source>
        <strain evidence="4">cv. AM560-2</strain>
    </source>
</reference>
<evidence type="ECO:0000313" key="4">
    <source>
        <dbReference type="Proteomes" id="UP000091857"/>
    </source>
</evidence>
<evidence type="ECO:0000259" key="2">
    <source>
        <dbReference type="PROSITE" id="PS50110"/>
    </source>
</evidence>
<dbReference type="Gramene" id="Manes.12G044300.1.v8.1">
    <property type="protein sequence ID" value="Manes.12G044300.1.v8.1.CDS"/>
    <property type="gene ID" value="Manes.12G044300.v8.1"/>
</dbReference>
<feature type="modified residue" description="4-aspartylphosphate" evidence="1">
    <location>
        <position position="75"/>
    </location>
</feature>
<keyword evidence="1" id="KW-0597">Phosphoprotein</keyword>
<accession>A0A2C9UUM9</accession>
<dbReference type="EMBL" id="CM004398">
    <property type="protein sequence ID" value="OAY34750.1"/>
    <property type="molecule type" value="Genomic_DNA"/>
</dbReference>
<dbReference type="Gramene" id="Manes.12G044300.3.v8.1">
    <property type="protein sequence ID" value="Manes.12G044300.3.v8.1.CDS"/>
    <property type="gene ID" value="Manes.12G044300.v8.1"/>
</dbReference>
<dbReference type="SMART" id="SM00448">
    <property type="entry name" value="REC"/>
    <property type="match status" value="1"/>
</dbReference>
<dbReference type="Gramene" id="Manes.12G044300.5.v8.1">
    <property type="protein sequence ID" value="Manes.12G044300.5.v8.1.CDS"/>
    <property type="gene ID" value="Manes.12G044300.v8.1"/>
</dbReference>
<dbReference type="PANTHER" id="PTHR43228">
    <property type="entry name" value="TWO-COMPONENT RESPONSE REGULATOR"/>
    <property type="match status" value="1"/>
</dbReference>
<protein>
    <recommendedName>
        <fullName evidence="2">Response regulatory domain-containing protein</fullName>
    </recommendedName>
</protein>
<dbReference type="SUPFAM" id="SSF52172">
    <property type="entry name" value="CheY-like"/>
    <property type="match status" value="1"/>
</dbReference>
<comment type="caution">
    <text evidence="3">The sequence shown here is derived from an EMBL/GenBank/DDBJ whole genome shotgun (WGS) entry which is preliminary data.</text>
</comment>
<dbReference type="CDD" id="cd17546">
    <property type="entry name" value="REC_hyHK_CKI1_RcsC-like"/>
    <property type="match status" value="1"/>
</dbReference>
<name>A0A2C9UUM9_MANES</name>
<proteinExistence type="predicted"/>
<dbReference type="OrthoDB" id="21225at2759"/>
<dbReference type="InterPro" id="IPR052048">
    <property type="entry name" value="ST_Response_Regulator"/>
</dbReference>
<organism evidence="3 4">
    <name type="scientific">Manihot esculenta</name>
    <name type="common">Cassava</name>
    <name type="synonym">Jatropha manihot</name>
    <dbReference type="NCBI Taxonomy" id="3983"/>
    <lineage>
        <taxon>Eukaryota</taxon>
        <taxon>Viridiplantae</taxon>
        <taxon>Streptophyta</taxon>
        <taxon>Embryophyta</taxon>
        <taxon>Tracheophyta</taxon>
        <taxon>Spermatophyta</taxon>
        <taxon>Magnoliopsida</taxon>
        <taxon>eudicotyledons</taxon>
        <taxon>Gunneridae</taxon>
        <taxon>Pentapetalae</taxon>
        <taxon>rosids</taxon>
        <taxon>fabids</taxon>
        <taxon>Malpighiales</taxon>
        <taxon>Euphorbiaceae</taxon>
        <taxon>Crotonoideae</taxon>
        <taxon>Manihoteae</taxon>
        <taxon>Manihot</taxon>
    </lineage>
</organism>
<sequence length="147" mass="16576">MEFEAASKKRNKMVHMNQKLRRKITALVVDDDTTNRTIHSRLLQNLGIENQEVRNGKEAIDLHSSGRIFDLILMDMDMPIMNGIEATKQLRAMGIRSTIAGVSTRSVKEQVQEFMEAGLDDYQEKPLTSAKLISILHKISHNGSVVS</sequence>
<dbReference type="OMA" id="RCTETEI"/>
<keyword evidence="4" id="KW-1185">Reference proteome</keyword>
<dbReference type="Proteomes" id="UP000091857">
    <property type="component" value="Chromosome 12"/>
</dbReference>
<evidence type="ECO:0000256" key="1">
    <source>
        <dbReference type="PROSITE-ProRule" id="PRU00169"/>
    </source>
</evidence>
<dbReference type="AlphaFoldDB" id="A0A2C9UUM9"/>
<dbReference type="GO" id="GO:0000160">
    <property type="term" value="P:phosphorelay signal transduction system"/>
    <property type="evidence" value="ECO:0007669"/>
    <property type="project" value="InterPro"/>
</dbReference>
<dbReference type="InterPro" id="IPR011006">
    <property type="entry name" value="CheY-like_superfamily"/>
</dbReference>
<dbReference type="PANTHER" id="PTHR43228:SF12">
    <property type="entry name" value="TWO-COMPONENT RESPONSE REGULATOR 24"/>
    <property type="match status" value="1"/>
</dbReference>
<dbReference type="STRING" id="3983.A0A2C9UUM9"/>
<dbReference type="InterPro" id="IPR001789">
    <property type="entry name" value="Sig_transdc_resp-reg_receiver"/>
</dbReference>
<dbReference type="Gene3D" id="3.40.50.2300">
    <property type="match status" value="1"/>
</dbReference>
<dbReference type="Gramene" id="Manes.12G044300.4.v8.1">
    <property type="protein sequence ID" value="Manes.12G044300.4.v8.1.CDS"/>
    <property type="gene ID" value="Manes.12G044300.v8.1"/>
</dbReference>
<gene>
    <name evidence="3" type="ORF">MANES_12G044300v8</name>
</gene>
<evidence type="ECO:0000313" key="3">
    <source>
        <dbReference type="EMBL" id="OAY34750.1"/>
    </source>
</evidence>
<dbReference type="Pfam" id="PF00072">
    <property type="entry name" value="Response_reg"/>
    <property type="match status" value="1"/>
</dbReference>
<dbReference type="PROSITE" id="PS50110">
    <property type="entry name" value="RESPONSE_REGULATORY"/>
    <property type="match status" value="1"/>
</dbReference>